<feature type="compositionally biased region" description="Basic and acidic residues" evidence="1">
    <location>
        <begin position="310"/>
        <end position="332"/>
    </location>
</feature>
<dbReference type="Proteomes" id="UP000714275">
    <property type="component" value="Unassembled WGS sequence"/>
</dbReference>
<accession>A0A9P7D3I1</accession>
<proteinExistence type="predicted"/>
<evidence type="ECO:0000256" key="1">
    <source>
        <dbReference type="SAM" id="MobiDB-lite"/>
    </source>
</evidence>
<evidence type="ECO:0000313" key="3">
    <source>
        <dbReference type="Proteomes" id="UP000714275"/>
    </source>
</evidence>
<name>A0A9P7D3I1_9AGAM</name>
<feature type="region of interest" description="Disordered" evidence="1">
    <location>
        <begin position="591"/>
        <end position="622"/>
    </location>
</feature>
<feature type="compositionally biased region" description="Polar residues" evidence="1">
    <location>
        <begin position="543"/>
        <end position="561"/>
    </location>
</feature>
<reference evidence="2" key="1">
    <citation type="journal article" date="2020" name="New Phytol.">
        <title>Comparative genomics reveals dynamic genome evolution in host specialist ectomycorrhizal fungi.</title>
        <authorList>
            <person name="Lofgren L.A."/>
            <person name="Nguyen N.H."/>
            <person name="Vilgalys R."/>
            <person name="Ruytinx J."/>
            <person name="Liao H.L."/>
            <person name="Branco S."/>
            <person name="Kuo A."/>
            <person name="LaButti K."/>
            <person name="Lipzen A."/>
            <person name="Andreopoulos W."/>
            <person name="Pangilinan J."/>
            <person name="Riley R."/>
            <person name="Hundley H."/>
            <person name="Na H."/>
            <person name="Barry K."/>
            <person name="Grigoriev I.V."/>
            <person name="Stajich J.E."/>
            <person name="Kennedy P.G."/>
        </authorList>
    </citation>
    <scope>NUCLEOTIDE SEQUENCE</scope>
    <source>
        <strain evidence="2">DOB743</strain>
    </source>
</reference>
<dbReference type="OrthoDB" id="3204900at2759"/>
<feature type="region of interest" description="Disordered" evidence="1">
    <location>
        <begin position="496"/>
        <end position="569"/>
    </location>
</feature>
<feature type="region of interest" description="Disordered" evidence="1">
    <location>
        <begin position="309"/>
        <end position="374"/>
    </location>
</feature>
<feature type="region of interest" description="Disordered" evidence="1">
    <location>
        <begin position="25"/>
        <end position="67"/>
    </location>
</feature>
<keyword evidence="3" id="KW-1185">Reference proteome</keyword>
<feature type="compositionally biased region" description="Low complexity" evidence="1">
    <location>
        <begin position="496"/>
        <end position="542"/>
    </location>
</feature>
<gene>
    <name evidence="2" type="ORF">EV702DRAFT_189540</name>
</gene>
<feature type="compositionally biased region" description="Low complexity" evidence="1">
    <location>
        <begin position="40"/>
        <end position="52"/>
    </location>
</feature>
<feature type="compositionally biased region" description="Polar residues" evidence="1">
    <location>
        <begin position="410"/>
        <end position="420"/>
    </location>
</feature>
<dbReference type="AlphaFoldDB" id="A0A9P7D3I1"/>
<dbReference type="EMBL" id="JABBWD010000017">
    <property type="protein sequence ID" value="KAG1778154.1"/>
    <property type="molecule type" value="Genomic_DNA"/>
</dbReference>
<organism evidence="2 3">
    <name type="scientific">Suillus placidus</name>
    <dbReference type="NCBI Taxonomy" id="48579"/>
    <lineage>
        <taxon>Eukaryota</taxon>
        <taxon>Fungi</taxon>
        <taxon>Dikarya</taxon>
        <taxon>Basidiomycota</taxon>
        <taxon>Agaricomycotina</taxon>
        <taxon>Agaricomycetes</taxon>
        <taxon>Agaricomycetidae</taxon>
        <taxon>Boletales</taxon>
        <taxon>Suillineae</taxon>
        <taxon>Suillaceae</taxon>
        <taxon>Suillus</taxon>
    </lineage>
</organism>
<comment type="caution">
    <text evidence="2">The sequence shown here is derived from an EMBL/GenBank/DDBJ whole genome shotgun (WGS) entry which is preliminary data.</text>
</comment>
<feature type="compositionally biased region" description="Polar residues" evidence="1">
    <location>
        <begin position="350"/>
        <end position="361"/>
    </location>
</feature>
<feature type="region of interest" description="Disordered" evidence="1">
    <location>
        <begin position="242"/>
        <end position="290"/>
    </location>
</feature>
<feature type="region of interest" description="Disordered" evidence="1">
    <location>
        <begin position="400"/>
        <end position="434"/>
    </location>
</feature>
<feature type="compositionally biased region" description="Low complexity" evidence="1">
    <location>
        <begin position="597"/>
        <end position="613"/>
    </location>
</feature>
<feature type="compositionally biased region" description="Low complexity" evidence="1">
    <location>
        <begin position="271"/>
        <end position="290"/>
    </location>
</feature>
<evidence type="ECO:0000313" key="2">
    <source>
        <dbReference type="EMBL" id="KAG1778154.1"/>
    </source>
</evidence>
<protein>
    <submittedName>
        <fullName evidence="2">Uncharacterized protein</fullName>
    </submittedName>
</protein>
<sequence length="622" mass="65300">MNMDHNDSTTLASTKHLALLNTCSSPTAASSLPSPPYSPPASRSTPPTSAHPRGISPNDATKALKAARRQSSISYVSSRVDVFSRHGTSTSTTAADASIGTDTVHGTGGPFEGHKRTSRLMKRRTIVGLEELRGLNTVGACANVSVRSASASKGVERAALTLAEKHADLLHAIAAAESRRLELTGQLAAVEGDLGELKRKWERIVNREPYHPALPSSTPTASVVDGLKEGVRLLAAGLSDLSDLSSPIPSPAPPINTEETAGVPRRHAQRVSDSSTSTSTRSGVGRLSRSSVSSVWDEDIPLSSGIVAENSERHVTNQARDKEVSRARQEKVFRRRSRDLSHPPTAFTRHATSYNSTSTSVDLGRGSLEPDSTTEVVRGTFNPGIDASVTAVGITASEFDADGAGSSDSPSKNTLHSQRSPLAPPSSIPGAGPLAVAGGGWGNVGRKFGGDVFSKSQKRASILLADVSQSIVSALTPCPVATTPAPVPTSIQTSAPSLFPFPSSLRTPSSSTTSLHRSFPSASVSSSSRTSSSNASSPQTRSTYMHTRTQSHAPVPRTNSWLEDEEDEDTVNAGRVMMPSVFTPTSTFASESASVRKTFAPTKGGTATATATSFDDDDDWNW</sequence>